<evidence type="ECO:0000256" key="1">
    <source>
        <dbReference type="ARBA" id="ARBA00004651"/>
    </source>
</evidence>
<dbReference type="Pfam" id="PF01943">
    <property type="entry name" value="Polysacc_synt"/>
    <property type="match status" value="1"/>
</dbReference>
<dbReference type="InterPro" id="IPR050833">
    <property type="entry name" value="Poly_Biosynth_Transport"/>
</dbReference>
<evidence type="ECO:0000256" key="4">
    <source>
        <dbReference type="ARBA" id="ARBA00022989"/>
    </source>
</evidence>
<feature type="transmembrane region" description="Helical" evidence="6">
    <location>
        <begin position="361"/>
        <end position="381"/>
    </location>
</feature>
<proteinExistence type="predicted"/>
<evidence type="ECO:0000313" key="8">
    <source>
        <dbReference type="Proteomes" id="UP000228627"/>
    </source>
</evidence>
<evidence type="ECO:0000256" key="3">
    <source>
        <dbReference type="ARBA" id="ARBA00022692"/>
    </source>
</evidence>
<organism evidence="7 8">
    <name type="scientific">Candidatus Beckwithbacteria bacterium CG_4_10_14_0_2_um_filter_47_25</name>
    <dbReference type="NCBI Taxonomy" id="1974493"/>
    <lineage>
        <taxon>Bacteria</taxon>
        <taxon>Candidatus Beckwithiibacteriota</taxon>
    </lineage>
</organism>
<feature type="transmembrane region" description="Helical" evidence="6">
    <location>
        <begin position="223"/>
        <end position="245"/>
    </location>
</feature>
<sequence>MLKVLEFLKTKTIKDSAVVSGGMVFSTLLSAATIFLLARWLGPGDFGLYAASLAIAVIVTDSLELAISGSVVNFGAKNNASSQKLIKYGLILKLALGLGLGILAAVLAKPVSGWINPALNQPLYLVALIIPLNFLMRFPRSVLQSQRRFWADSSLEVITSLGRFLSVAGFYFSGSLTVITGLWAYLSGAVAALMIGSALISWKFLKERIDQETRRHFFQFQKWLTIGFILAAIHGRMDTAILLKLAGPAATGIYQAAFRFFMPVMQLAAALSLVFAPRFASFVTRQEARIYLKKAAKLTLLLGLGVLLMLPLAPWLVSLIFGSAYSSAVLPARILSLGFALFIVMAPFTAYLIYSVNRTRVFALINFLQLLLLLILDYWLIPNFGAVGAAIASAVTLISVNLLIMGLALK</sequence>
<keyword evidence="2" id="KW-1003">Cell membrane</keyword>
<comment type="subcellular location">
    <subcellularLocation>
        <location evidence="1">Cell membrane</location>
        <topology evidence="1">Multi-pass membrane protein</topology>
    </subcellularLocation>
</comment>
<reference evidence="8" key="1">
    <citation type="submission" date="2017-09" db="EMBL/GenBank/DDBJ databases">
        <title>Depth-based differentiation of microbial function through sediment-hosted aquifers and enrichment of novel symbionts in the deep terrestrial subsurface.</title>
        <authorList>
            <person name="Probst A.J."/>
            <person name="Ladd B."/>
            <person name="Jarett J.K."/>
            <person name="Geller-Mcgrath D.E."/>
            <person name="Sieber C.M.K."/>
            <person name="Emerson J.B."/>
            <person name="Anantharaman K."/>
            <person name="Thomas B.C."/>
            <person name="Malmstrom R."/>
            <person name="Stieglmeier M."/>
            <person name="Klingl A."/>
            <person name="Woyke T."/>
            <person name="Ryan C.M."/>
            <person name="Banfield J.F."/>
        </authorList>
    </citation>
    <scope>NUCLEOTIDE SEQUENCE [LARGE SCALE GENOMIC DNA]</scope>
</reference>
<comment type="caution">
    <text evidence="7">The sequence shown here is derived from an EMBL/GenBank/DDBJ whole genome shotgun (WGS) entry which is preliminary data.</text>
</comment>
<dbReference type="AlphaFoldDB" id="A0A2M7W738"/>
<dbReference type="InterPro" id="IPR002797">
    <property type="entry name" value="Polysacc_synth"/>
</dbReference>
<dbReference type="GO" id="GO:0005886">
    <property type="term" value="C:plasma membrane"/>
    <property type="evidence" value="ECO:0007669"/>
    <property type="project" value="UniProtKB-SubCell"/>
</dbReference>
<keyword evidence="4 6" id="KW-1133">Transmembrane helix</keyword>
<feature type="transmembrane region" description="Helical" evidence="6">
    <location>
        <begin position="88"/>
        <end position="108"/>
    </location>
</feature>
<keyword evidence="3 6" id="KW-0812">Transmembrane</keyword>
<dbReference type="EMBL" id="PFQG01000098">
    <property type="protein sequence ID" value="PJA22557.1"/>
    <property type="molecule type" value="Genomic_DNA"/>
</dbReference>
<feature type="transmembrane region" description="Helical" evidence="6">
    <location>
        <begin position="387"/>
        <end position="409"/>
    </location>
</feature>
<feature type="transmembrane region" description="Helical" evidence="6">
    <location>
        <begin position="257"/>
        <end position="277"/>
    </location>
</feature>
<feature type="transmembrane region" description="Helical" evidence="6">
    <location>
        <begin position="334"/>
        <end position="354"/>
    </location>
</feature>
<protein>
    <submittedName>
        <fullName evidence="7">Uncharacterized protein</fullName>
    </submittedName>
</protein>
<feature type="transmembrane region" description="Helical" evidence="6">
    <location>
        <begin position="182"/>
        <end position="202"/>
    </location>
</feature>
<evidence type="ECO:0000256" key="5">
    <source>
        <dbReference type="ARBA" id="ARBA00023136"/>
    </source>
</evidence>
<feature type="transmembrane region" description="Helical" evidence="6">
    <location>
        <begin position="48"/>
        <end position="76"/>
    </location>
</feature>
<dbReference type="Proteomes" id="UP000228627">
    <property type="component" value="Unassembled WGS sequence"/>
</dbReference>
<feature type="transmembrane region" description="Helical" evidence="6">
    <location>
        <begin position="298"/>
        <end position="322"/>
    </location>
</feature>
<dbReference type="PANTHER" id="PTHR30250:SF11">
    <property type="entry name" value="O-ANTIGEN TRANSPORTER-RELATED"/>
    <property type="match status" value="1"/>
</dbReference>
<evidence type="ECO:0000256" key="6">
    <source>
        <dbReference type="SAM" id="Phobius"/>
    </source>
</evidence>
<evidence type="ECO:0000313" key="7">
    <source>
        <dbReference type="EMBL" id="PJA22557.1"/>
    </source>
</evidence>
<evidence type="ECO:0000256" key="2">
    <source>
        <dbReference type="ARBA" id="ARBA00022475"/>
    </source>
</evidence>
<feature type="transmembrane region" description="Helical" evidence="6">
    <location>
        <begin position="21"/>
        <end position="42"/>
    </location>
</feature>
<feature type="transmembrane region" description="Helical" evidence="6">
    <location>
        <begin position="157"/>
        <end position="176"/>
    </location>
</feature>
<gene>
    <name evidence="7" type="ORF">COX59_02635</name>
</gene>
<dbReference type="PANTHER" id="PTHR30250">
    <property type="entry name" value="PST FAMILY PREDICTED COLANIC ACID TRANSPORTER"/>
    <property type="match status" value="1"/>
</dbReference>
<accession>A0A2M7W738</accession>
<name>A0A2M7W738_9BACT</name>
<feature type="transmembrane region" description="Helical" evidence="6">
    <location>
        <begin position="114"/>
        <end position="136"/>
    </location>
</feature>
<keyword evidence="5 6" id="KW-0472">Membrane</keyword>